<name>A0A3G4RIS1_KLEPN</name>
<dbReference type="AlphaFoldDB" id="A0A3G4RIS1"/>
<dbReference type="Gene3D" id="3.40.190.10">
    <property type="entry name" value="Periplasmic binding protein-like II"/>
    <property type="match status" value="1"/>
</dbReference>
<dbReference type="Pfam" id="PF00496">
    <property type="entry name" value="SBP_bac_5"/>
    <property type="match status" value="1"/>
</dbReference>
<dbReference type="SUPFAM" id="SSF53850">
    <property type="entry name" value="Periplasmic binding protein-like II"/>
    <property type="match status" value="1"/>
</dbReference>
<keyword evidence="2" id="KW-0614">Plasmid</keyword>
<proteinExistence type="predicted"/>
<organism evidence="2">
    <name type="scientific">Klebsiella pneumoniae</name>
    <dbReference type="NCBI Taxonomy" id="573"/>
    <lineage>
        <taxon>Bacteria</taxon>
        <taxon>Pseudomonadati</taxon>
        <taxon>Pseudomonadota</taxon>
        <taxon>Gammaproteobacteria</taxon>
        <taxon>Enterobacterales</taxon>
        <taxon>Enterobacteriaceae</taxon>
        <taxon>Klebsiella/Raoultella group</taxon>
        <taxon>Klebsiella</taxon>
        <taxon>Klebsiella pneumoniae complex</taxon>
    </lineage>
</organism>
<accession>A0A3G4RIS1</accession>
<reference evidence="2" key="1">
    <citation type="submission" date="2018-10" db="EMBL/GenBank/DDBJ databases">
        <title>Complete sequence of plasmid pHNLC3.</title>
        <authorList>
            <person name="Liu J.H."/>
            <person name="Huang X.Y."/>
            <person name="Lv L.C."/>
        </authorList>
    </citation>
    <scope>NUCLEOTIDE SEQUENCE</scope>
    <source>
        <strain evidence="2">LC3</strain>
        <plasmid evidence="2">pHNLC3</plasmid>
    </source>
</reference>
<dbReference type="PANTHER" id="PTHR30290">
    <property type="entry name" value="PERIPLASMIC BINDING COMPONENT OF ABC TRANSPORTER"/>
    <property type="match status" value="1"/>
</dbReference>
<dbReference type="PIRSF" id="PIRSF002741">
    <property type="entry name" value="MppA"/>
    <property type="match status" value="1"/>
</dbReference>
<dbReference type="GO" id="GO:0030288">
    <property type="term" value="C:outer membrane-bounded periplasmic space"/>
    <property type="evidence" value="ECO:0007669"/>
    <property type="project" value="UniProtKB-ARBA"/>
</dbReference>
<geneLocation type="plasmid" evidence="2">
    <name>pHNLC3</name>
</geneLocation>
<dbReference type="GO" id="GO:0015833">
    <property type="term" value="P:peptide transport"/>
    <property type="evidence" value="ECO:0007669"/>
    <property type="project" value="TreeGrafter"/>
</dbReference>
<dbReference type="EMBL" id="MK104259">
    <property type="protein sequence ID" value="AYU65553.1"/>
    <property type="molecule type" value="Genomic_DNA"/>
</dbReference>
<dbReference type="InterPro" id="IPR000914">
    <property type="entry name" value="SBP_5_dom"/>
</dbReference>
<evidence type="ECO:0000259" key="1">
    <source>
        <dbReference type="Pfam" id="PF00496"/>
    </source>
</evidence>
<dbReference type="RefSeq" id="WP_038992411.1">
    <property type="nucleotide sequence ID" value="NZ_BGLF01000065.1"/>
</dbReference>
<dbReference type="GO" id="GO:0043190">
    <property type="term" value="C:ATP-binding cassette (ABC) transporter complex"/>
    <property type="evidence" value="ECO:0007669"/>
    <property type="project" value="InterPro"/>
</dbReference>
<feature type="domain" description="Solute-binding protein family 5" evidence="1">
    <location>
        <begin position="105"/>
        <end position="425"/>
    </location>
</feature>
<sequence length="534" mass="58282">MGKFDKKQQSVDSRVVQAINDASLSRRSLIKLLSAGAVMSTGILGFPSLSLAAEKPTQGGKLRAAVSNASATDTLDPAKGSNSADYIRQFMFYSGLTELDKSMAVNNALAESIDSSDGITWQIKLRNGVLFHDGKPLTADDVVWSLSRHKDPAVASNAFKLAEQFSVIKAVNPQEVQLVLSAANFDLPAMLATSPFLILQQNTKDFTKGVGTGPFVCKSFTPGVSSVGTRNPHYWKPGLPYLDEVELLGVTDQAARVNALMSGDLDIVSTLSASDAKRLGNNDKFGVLESKSGEYTNLIIRTDKQPGNHPDFVLAMKYLQPREMMVKTVLQGYGTVGNDTPVPPWHPLYNSSLAPRPMDLDKAKFHLKKAGMAGSSVEIITTPNIEGAVEGGQLIQQIAAGAGLKVNVRRVPYDGYWASHWMKDPIGYGSINPRPTLDMLFSQFYLSTASNNESGWKNPQFDQLVVAARGERDQAKRKQMYGDMQHLIYDHCGTLVPIFVSSMDGYSKKVKGVEPWPSGMMMGYRFHEFAWLSA</sequence>
<dbReference type="Gene3D" id="3.90.76.10">
    <property type="entry name" value="Dipeptide-binding Protein, Domain 1"/>
    <property type="match status" value="1"/>
</dbReference>
<dbReference type="InterPro" id="IPR030678">
    <property type="entry name" value="Peptide/Ni-bd"/>
</dbReference>
<dbReference type="InterPro" id="IPR039424">
    <property type="entry name" value="SBP_5"/>
</dbReference>
<protein>
    <submittedName>
        <fullName evidence="2">ABC transporter substrate-binding protein</fullName>
    </submittedName>
</protein>
<dbReference type="CDD" id="cd08503">
    <property type="entry name" value="PBP2_NikA_DppA_OppA_like_17"/>
    <property type="match status" value="1"/>
</dbReference>
<dbReference type="Gene3D" id="3.10.105.10">
    <property type="entry name" value="Dipeptide-binding Protein, Domain 3"/>
    <property type="match status" value="1"/>
</dbReference>
<evidence type="ECO:0000313" key="2">
    <source>
        <dbReference type="EMBL" id="AYU65553.1"/>
    </source>
</evidence>
<dbReference type="GO" id="GO:1904680">
    <property type="term" value="F:peptide transmembrane transporter activity"/>
    <property type="evidence" value="ECO:0007669"/>
    <property type="project" value="TreeGrafter"/>
</dbReference>